<dbReference type="NCBIfam" id="TIGR03023">
    <property type="entry name" value="WcaJ_sugtrans"/>
    <property type="match status" value="1"/>
</dbReference>
<dbReference type="PANTHER" id="PTHR30576">
    <property type="entry name" value="COLANIC BIOSYNTHESIS UDP-GLUCOSE LIPID CARRIER TRANSFERASE"/>
    <property type="match status" value="1"/>
</dbReference>
<dbReference type="EMBL" id="VFSU01000029">
    <property type="protein sequence ID" value="TPE59818.1"/>
    <property type="molecule type" value="Genomic_DNA"/>
</dbReference>
<dbReference type="OrthoDB" id="9808602at2"/>
<comment type="caution">
    <text evidence="10">The sequence shown here is derived from an EMBL/GenBank/DDBJ whole genome shotgun (WGS) entry which is preliminary data.</text>
</comment>
<evidence type="ECO:0000259" key="9">
    <source>
        <dbReference type="Pfam" id="PF02397"/>
    </source>
</evidence>
<dbReference type="InterPro" id="IPR036291">
    <property type="entry name" value="NAD(P)-bd_dom_sf"/>
</dbReference>
<protein>
    <submittedName>
        <fullName evidence="10">Undecaprenyl-phosphate glucose phosphotransferase</fullName>
        <ecNumber evidence="10">2.7.8.31</ecNumber>
    </submittedName>
</protein>
<evidence type="ECO:0000256" key="2">
    <source>
        <dbReference type="ARBA" id="ARBA00006464"/>
    </source>
</evidence>
<sequence>MNEIGPPATDRLKAAELQTAHRSAVPIDLVIFAVRVLEFLTVMAAGILALNFWSDRIFSGDTPVYGRSMLAGALIFALVAEIMGAYDVDCHFSMRKSWERVLGSWLVTGLFLVTIGFLLKVSEEFSRGWAISWFIAAGVMLAGTRALMTLWIRRLKGQGVFNSRVAIYGASAQGQKLANYIRGNSKLTISLVGFFDDRRDGRVPVLVDDLPVFGTTDDLVAMIRDDLIDQVIVALPWSAEARIQQVVQKLALTPVRIRLAPDLANFAFAARPLVLLGDMPVITLFERPISGTDAIVKRAEDLILTVGILLFIWPILLLAALAVKLDSPGPVFFRQPREGFNNQRFDVLKFRSMTHDECQTDTIEQATRGDKRVTRVGRFIRATSIDELPQLLNVLKGDMSLVGPRPHAPSTKAAGRPFHEVVQTYAARHKVKPGITGWAQACGWRGETDTEEKLVKRLEHDLYYIENWSVTFDLYILVRTAFAVIFPKNAF</sequence>
<evidence type="ECO:0000256" key="6">
    <source>
        <dbReference type="ARBA" id="ARBA00023136"/>
    </source>
</evidence>
<dbReference type="AlphaFoldDB" id="A0A501XGQ2"/>
<feature type="transmembrane region" description="Helical" evidence="8">
    <location>
        <begin position="302"/>
        <end position="323"/>
    </location>
</feature>
<dbReference type="EC" id="2.7.8.31" evidence="10"/>
<dbReference type="InterPro" id="IPR017475">
    <property type="entry name" value="EPS_sugar_tfrase"/>
</dbReference>
<feature type="transmembrane region" description="Helical" evidence="8">
    <location>
        <begin position="131"/>
        <end position="152"/>
    </location>
</feature>
<dbReference type="InterPro" id="IPR017473">
    <property type="entry name" value="Undecaprenyl-P_gluc_Ptfrase"/>
</dbReference>
<evidence type="ECO:0000256" key="8">
    <source>
        <dbReference type="SAM" id="Phobius"/>
    </source>
</evidence>
<feature type="transmembrane region" description="Helical" evidence="8">
    <location>
        <begin position="98"/>
        <end position="119"/>
    </location>
</feature>
<evidence type="ECO:0000256" key="5">
    <source>
        <dbReference type="ARBA" id="ARBA00022989"/>
    </source>
</evidence>
<evidence type="ECO:0000256" key="3">
    <source>
        <dbReference type="ARBA" id="ARBA00022679"/>
    </source>
</evidence>
<keyword evidence="5 8" id="KW-1133">Transmembrane helix</keyword>
<feature type="transmembrane region" description="Helical" evidence="8">
    <location>
        <begin position="29"/>
        <end position="53"/>
    </location>
</feature>
<keyword evidence="11" id="KW-1185">Reference proteome</keyword>
<evidence type="ECO:0000313" key="11">
    <source>
        <dbReference type="Proteomes" id="UP000319897"/>
    </source>
</evidence>
<name>A0A501XGQ2_9SPHN</name>
<proteinExistence type="inferred from homology"/>
<dbReference type="RefSeq" id="WP_140928827.1">
    <property type="nucleotide sequence ID" value="NZ_VFSU01000029.1"/>
</dbReference>
<comment type="similarity">
    <text evidence="2">Belongs to the bacterial sugar transferase family.</text>
</comment>
<gene>
    <name evidence="10" type="ORF">FJQ54_12885</name>
</gene>
<dbReference type="GO" id="GO:0000271">
    <property type="term" value="P:polysaccharide biosynthetic process"/>
    <property type="evidence" value="ECO:0007669"/>
    <property type="project" value="UniProtKB-KW"/>
</dbReference>
<dbReference type="SUPFAM" id="SSF51735">
    <property type="entry name" value="NAD(P)-binding Rossmann-fold domains"/>
    <property type="match status" value="1"/>
</dbReference>
<dbReference type="GO" id="GO:0089702">
    <property type="term" value="F:undecaprenyl-phosphate glucose phosphotransferase activity"/>
    <property type="evidence" value="ECO:0007669"/>
    <property type="project" value="UniProtKB-EC"/>
</dbReference>
<dbReference type="NCBIfam" id="TIGR03025">
    <property type="entry name" value="EPS_sugtrans"/>
    <property type="match status" value="1"/>
</dbReference>
<evidence type="ECO:0000256" key="1">
    <source>
        <dbReference type="ARBA" id="ARBA00004141"/>
    </source>
</evidence>
<dbReference type="Pfam" id="PF02397">
    <property type="entry name" value="Bac_transf"/>
    <property type="match status" value="1"/>
</dbReference>
<accession>A0A501XGQ2</accession>
<keyword evidence="6 8" id="KW-0472">Membrane</keyword>
<keyword evidence="7" id="KW-0270">Exopolysaccharide synthesis</keyword>
<dbReference type="Proteomes" id="UP000319897">
    <property type="component" value="Unassembled WGS sequence"/>
</dbReference>
<organism evidence="10 11">
    <name type="scientific">Sandaracinobacter neustonicus</name>
    <dbReference type="NCBI Taxonomy" id="1715348"/>
    <lineage>
        <taxon>Bacteria</taxon>
        <taxon>Pseudomonadati</taxon>
        <taxon>Pseudomonadota</taxon>
        <taxon>Alphaproteobacteria</taxon>
        <taxon>Sphingomonadales</taxon>
        <taxon>Sphingosinicellaceae</taxon>
        <taxon>Sandaracinobacter</taxon>
    </lineage>
</organism>
<reference evidence="10 11" key="1">
    <citation type="submission" date="2019-06" db="EMBL/GenBank/DDBJ databases">
        <authorList>
            <person name="Lee I."/>
            <person name="Jang G.I."/>
            <person name="Hwang C.Y."/>
        </authorList>
    </citation>
    <scope>NUCLEOTIDE SEQUENCE [LARGE SCALE GENOMIC DNA]</scope>
    <source>
        <strain evidence="10 11">PAMC 28131</strain>
    </source>
</reference>
<keyword evidence="3 10" id="KW-0808">Transferase</keyword>
<feature type="transmembrane region" description="Helical" evidence="8">
    <location>
        <begin position="65"/>
        <end position="86"/>
    </location>
</feature>
<keyword evidence="4 8" id="KW-0812">Transmembrane</keyword>
<evidence type="ECO:0000256" key="4">
    <source>
        <dbReference type="ARBA" id="ARBA00022692"/>
    </source>
</evidence>
<dbReference type="Pfam" id="PF13727">
    <property type="entry name" value="CoA_binding_3"/>
    <property type="match status" value="1"/>
</dbReference>
<evidence type="ECO:0000256" key="7">
    <source>
        <dbReference type="ARBA" id="ARBA00023169"/>
    </source>
</evidence>
<dbReference type="PANTHER" id="PTHR30576:SF0">
    <property type="entry name" value="UNDECAPRENYL-PHOSPHATE N-ACETYLGALACTOSAMINYL 1-PHOSPHATE TRANSFERASE-RELATED"/>
    <property type="match status" value="1"/>
</dbReference>
<dbReference type="InterPro" id="IPR003362">
    <property type="entry name" value="Bact_transf"/>
</dbReference>
<dbReference type="Gene3D" id="3.40.50.720">
    <property type="entry name" value="NAD(P)-binding Rossmann-like Domain"/>
    <property type="match status" value="1"/>
</dbReference>
<comment type="subcellular location">
    <subcellularLocation>
        <location evidence="1">Membrane</location>
        <topology evidence="1">Multi-pass membrane protein</topology>
    </subcellularLocation>
</comment>
<feature type="domain" description="Bacterial sugar transferase" evidence="9">
    <location>
        <begin position="297"/>
        <end position="485"/>
    </location>
</feature>
<evidence type="ECO:0000313" key="10">
    <source>
        <dbReference type="EMBL" id="TPE59818.1"/>
    </source>
</evidence>
<dbReference type="GO" id="GO:0016020">
    <property type="term" value="C:membrane"/>
    <property type="evidence" value="ECO:0007669"/>
    <property type="project" value="UniProtKB-SubCell"/>
</dbReference>